<dbReference type="Proteomes" id="UP001322277">
    <property type="component" value="Chromosome 2"/>
</dbReference>
<evidence type="ECO:0000313" key="3">
    <source>
        <dbReference type="Proteomes" id="UP001322277"/>
    </source>
</evidence>
<evidence type="ECO:0008006" key="4">
    <source>
        <dbReference type="Google" id="ProtNLM"/>
    </source>
</evidence>
<dbReference type="KEGG" id="cdet:87939758"/>
<evidence type="ECO:0000313" key="2">
    <source>
        <dbReference type="EMBL" id="WQF78241.1"/>
    </source>
</evidence>
<dbReference type="GeneID" id="87939758"/>
<keyword evidence="3" id="KW-1185">Reference proteome</keyword>
<feature type="compositionally biased region" description="Polar residues" evidence="1">
    <location>
        <begin position="155"/>
        <end position="172"/>
    </location>
</feature>
<accession>A0AAX4I4U1</accession>
<gene>
    <name evidence="2" type="ORF">CDEST_03255</name>
</gene>
<proteinExistence type="predicted"/>
<feature type="region of interest" description="Disordered" evidence="1">
    <location>
        <begin position="148"/>
        <end position="191"/>
    </location>
</feature>
<organism evidence="2 3">
    <name type="scientific">Colletotrichum destructivum</name>
    <dbReference type="NCBI Taxonomy" id="34406"/>
    <lineage>
        <taxon>Eukaryota</taxon>
        <taxon>Fungi</taxon>
        <taxon>Dikarya</taxon>
        <taxon>Ascomycota</taxon>
        <taxon>Pezizomycotina</taxon>
        <taxon>Sordariomycetes</taxon>
        <taxon>Hypocreomycetidae</taxon>
        <taxon>Glomerellales</taxon>
        <taxon>Glomerellaceae</taxon>
        <taxon>Colletotrichum</taxon>
        <taxon>Colletotrichum destructivum species complex</taxon>
    </lineage>
</organism>
<protein>
    <recommendedName>
        <fullName evidence="4">B box-type domain-containing protein</fullName>
    </recommendedName>
</protein>
<reference evidence="3" key="1">
    <citation type="journal article" date="2023" name="bioRxiv">
        <title>Complete genome of the Medicago anthracnose fungus, Colletotrichum destructivum, reveals a mini-chromosome-like region within a core chromosome.</title>
        <authorList>
            <person name="Lapalu N."/>
            <person name="Simon A."/>
            <person name="Lu A."/>
            <person name="Plaumann P.-L."/>
            <person name="Amselem J."/>
            <person name="Pigne S."/>
            <person name="Auger A."/>
            <person name="Koch C."/>
            <person name="Dallery J.-F."/>
            <person name="O'Connell R.J."/>
        </authorList>
    </citation>
    <scope>NUCLEOTIDE SEQUENCE [LARGE SCALE GENOMIC DNA]</scope>
    <source>
        <strain evidence="3">CBS 520.97</strain>
    </source>
</reference>
<evidence type="ECO:0000256" key="1">
    <source>
        <dbReference type="SAM" id="MobiDB-lite"/>
    </source>
</evidence>
<name>A0AAX4I4U1_9PEZI</name>
<feature type="region of interest" description="Disordered" evidence="1">
    <location>
        <begin position="229"/>
        <end position="315"/>
    </location>
</feature>
<sequence length="656" mass="71033">MDSKIVTQGMKQLRQHKKTNYHTNGEGKLGVWMKQRLCHQWAPSQGGYVECRGCNKVAVDHCEKQADDQVTHQACVECLVAICRDCVVAGHMDLIPDHPQKTVDELEWKRHSVIVANDPNHVPTKTNIIASSTGLDAQGTTVVATPVRQRPASLAGSSSAVNNTRGSTTSSSHKVKGKATPALTGSSGGPKKIQVTPPLHHTRSPIHLWPETDYSPTFLFRTIQTTPTSNKFSAPTLSTPTKKSKRPSKKVIVISESGSDPDYEMDPSSTGSSDKEYVLRADLSCKPSANSLSPEKDDGETAEPIGTPIKNTPITSVGLAKSRPVRTAAIQTYEKMRLANSKKQRDAEELGDIFDEAQNTKPGLKMAGFVQNAPITPDVSSVTRDAKNFGFVQKGAVYGGNAYLHGPEYAQQVVGYDAMSLPELHPGAGSKGQWKATESLAAAGPADDKKRAVAVPVEEAPAAKRQNTSTQSFIPASKAELAAASTNAIKEAEASIRSASHQITPAERDANRVFVTADLEGLAAAIENKVRLRLSLTGPCTVQDIEIELRNAIHGAWVSNMALTRIKRTDGDVAAMQLFRGYANLVMMRLKIKGTGLLKNWIDATEKDMQDKATYVPDELRIETIKPVSQQGLKYKIGETDVQMANILVDMKNSTR</sequence>
<dbReference type="AlphaFoldDB" id="A0AAX4I4U1"/>
<dbReference type="EMBL" id="CP137306">
    <property type="protein sequence ID" value="WQF78241.1"/>
    <property type="molecule type" value="Genomic_DNA"/>
</dbReference>
<dbReference type="RefSeq" id="XP_062775465.1">
    <property type="nucleotide sequence ID" value="XM_062919414.1"/>
</dbReference>